<dbReference type="AlphaFoldDB" id="A0A558BUU9"/>
<dbReference type="OrthoDB" id="9792139at2"/>
<comment type="caution">
    <text evidence="8">The sequence shown here is derived from an EMBL/GenBank/DDBJ whole genome shotgun (WGS) entry which is preliminary data.</text>
</comment>
<feature type="signal peptide" evidence="6">
    <location>
        <begin position="1"/>
        <end position="26"/>
    </location>
</feature>
<dbReference type="PROSITE" id="PS51257">
    <property type="entry name" value="PROKAR_LIPOPROTEIN"/>
    <property type="match status" value="1"/>
</dbReference>
<dbReference type="RefSeq" id="WP_144848015.1">
    <property type="nucleotide sequence ID" value="NZ_VMRJ01000003.1"/>
</dbReference>
<comment type="subcellular location">
    <subcellularLocation>
        <location evidence="1">Cell outer membrane</location>
    </subcellularLocation>
</comment>
<dbReference type="Proteomes" id="UP000317624">
    <property type="component" value="Unassembled WGS sequence"/>
</dbReference>
<keyword evidence="5" id="KW-0998">Cell outer membrane</keyword>
<proteinExistence type="inferred from homology"/>
<evidence type="ECO:0000259" key="7">
    <source>
        <dbReference type="Pfam" id="PF07980"/>
    </source>
</evidence>
<feature type="domain" description="RagB/SusD" evidence="7">
    <location>
        <begin position="379"/>
        <end position="536"/>
    </location>
</feature>
<accession>A0A558BUU9</accession>
<keyword evidence="4" id="KW-0472">Membrane</keyword>
<dbReference type="Gene3D" id="1.25.40.10">
    <property type="entry name" value="Tetratricopeptide repeat domain"/>
    <property type="match status" value="1"/>
</dbReference>
<gene>
    <name evidence="8" type="ORF">FNT36_12360</name>
</gene>
<evidence type="ECO:0000256" key="6">
    <source>
        <dbReference type="SAM" id="SignalP"/>
    </source>
</evidence>
<keyword evidence="3 6" id="KW-0732">Signal</keyword>
<evidence type="ECO:0000313" key="8">
    <source>
        <dbReference type="EMBL" id="TVT40269.1"/>
    </source>
</evidence>
<evidence type="ECO:0000256" key="3">
    <source>
        <dbReference type="ARBA" id="ARBA00022729"/>
    </source>
</evidence>
<organism evidence="8 9">
    <name type="scientific">Hymenobacter setariae</name>
    <dbReference type="NCBI Taxonomy" id="2594794"/>
    <lineage>
        <taxon>Bacteria</taxon>
        <taxon>Pseudomonadati</taxon>
        <taxon>Bacteroidota</taxon>
        <taxon>Cytophagia</taxon>
        <taxon>Cytophagales</taxon>
        <taxon>Hymenobacteraceae</taxon>
        <taxon>Hymenobacter</taxon>
    </lineage>
</organism>
<dbReference type="Pfam" id="PF07980">
    <property type="entry name" value="SusD_RagB"/>
    <property type="match status" value="1"/>
</dbReference>
<dbReference type="InterPro" id="IPR012944">
    <property type="entry name" value="SusD_RagB_dom"/>
</dbReference>
<dbReference type="GO" id="GO:0009279">
    <property type="term" value="C:cell outer membrane"/>
    <property type="evidence" value="ECO:0007669"/>
    <property type="project" value="UniProtKB-SubCell"/>
</dbReference>
<evidence type="ECO:0000256" key="4">
    <source>
        <dbReference type="ARBA" id="ARBA00023136"/>
    </source>
</evidence>
<keyword evidence="9" id="KW-1185">Reference proteome</keyword>
<evidence type="ECO:0000313" key="9">
    <source>
        <dbReference type="Proteomes" id="UP000317624"/>
    </source>
</evidence>
<evidence type="ECO:0000256" key="2">
    <source>
        <dbReference type="ARBA" id="ARBA00006275"/>
    </source>
</evidence>
<dbReference type="SUPFAM" id="SSF48452">
    <property type="entry name" value="TPR-like"/>
    <property type="match status" value="1"/>
</dbReference>
<dbReference type="CDD" id="cd08977">
    <property type="entry name" value="SusD"/>
    <property type="match status" value="1"/>
</dbReference>
<dbReference type="InterPro" id="IPR011990">
    <property type="entry name" value="TPR-like_helical_dom_sf"/>
</dbReference>
<reference evidence="8 9" key="1">
    <citation type="submission" date="2019-07" db="EMBL/GenBank/DDBJ databases">
        <title>Hymenobacter sp. straun FUR1 Genome sequencing and assembly.</title>
        <authorList>
            <person name="Chhetri G."/>
        </authorList>
    </citation>
    <scope>NUCLEOTIDE SEQUENCE [LARGE SCALE GENOMIC DNA]</scope>
    <source>
        <strain evidence="8 9">Fur1</strain>
    </source>
</reference>
<evidence type="ECO:0000256" key="5">
    <source>
        <dbReference type="ARBA" id="ARBA00023237"/>
    </source>
</evidence>
<dbReference type="Gene3D" id="1.25.40.390">
    <property type="match status" value="1"/>
</dbReference>
<dbReference type="Gene3D" id="1.10.3780.10">
    <property type="entry name" value="SusD-like"/>
    <property type="match status" value="1"/>
</dbReference>
<comment type="similarity">
    <text evidence="2">Belongs to the SusD family.</text>
</comment>
<dbReference type="EMBL" id="VMRJ01000003">
    <property type="protein sequence ID" value="TVT40269.1"/>
    <property type="molecule type" value="Genomic_DNA"/>
</dbReference>
<evidence type="ECO:0000256" key="1">
    <source>
        <dbReference type="ARBA" id="ARBA00004442"/>
    </source>
</evidence>
<name>A0A558BUU9_9BACT</name>
<sequence length="536" mass="58578">MSFIFRRPLRAFALAAGLGLASSACTSQLDQVPSYTANAEVVYRDPVQIQQSLVRLYATLAVSGQSGPDGQPDISGIGEDFSQYLRQYWSMQELASDEGIIAWNDGNLSDISRNTWNANNEFIRAIYDRIFYQIGLCNEFIRQTSDDKLASRGITDANAAGTIRQYRAEARFLRALSYWHALDMFGNVPFADESSSLGGTPPPQITRAALFTYLEDELKAIEPTLVPARTAYARADQGACWALLTKLYLNAEVYTGTARNTDAVTYANKVLGASYVLAPEYRLLFLADNDATAANREVIFTVPFDGNRTRTFGGMPFILHASLGGSVPAADYGVNGGWSGLRIKPNIVDLFQGFPGNTSDARATFYTTGQTRTISDLFNFSQGYLVTKYKNVTSTGRPGSSAQANGGDGNFVDIDYPLFRLADVKLMYAEALLRGGSGGTAGTALEQVNEVRRRSGATPLAGVQLSDILDERGRELYWEAHRRTDLIRFGRFATGNNWPQKGGLATGRDIAAFRTLFPIPATDLAANPNLKQNPGY</sequence>
<feature type="chain" id="PRO_5035161541" evidence="6">
    <location>
        <begin position="27"/>
        <end position="536"/>
    </location>
</feature>
<protein>
    <submittedName>
        <fullName evidence="8">RagB/SusD family nutrient uptake outer membrane protein</fullName>
    </submittedName>
</protein>